<evidence type="ECO:0000256" key="2">
    <source>
        <dbReference type="SAM" id="MobiDB-lite"/>
    </source>
</evidence>
<feature type="region of interest" description="Disordered" evidence="2">
    <location>
        <begin position="146"/>
        <end position="184"/>
    </location>
</feature>
<sequence>MEVAPPGAPFRGMKVAPLGAPFRGMKVAPLGAPFRGMDETLESELNGLAAEDEAGAAEEPSAPTKTPRGSAAKGGGAMGAIKKLTADKQALVAEKQALVARVAEVQKQADFHSTTVNEMQEVMIQRSETTQALKAQVKEFADALGVEPPPMAGATAPEANGASSGEDAAGASASSTTSGPGTVLGNIQALKDELEQLKKEAAQAKKLLGSSTQGGSDIPLVETIQQLAEQLGAGPGSRSDGPALATYAMQMVHDRHKLEALVGGQVPPPTPPALKAAMASGALLSSEMRGGEQTSSGGIAGSSGGEGSVGAKLLDRILQMQQERDAALKRAEAAEQSERELDRSLSALLKSHGSDASHSGGGEQDGGNGGEVNKEVLRGKMLNKVQQLQEELSMAQDAQQELLMHTKAMVDVLGGEEAEGDAEPEDTEGGAGKPGGGGKASSDIAMVRRMAKRAKRVSTMVVNGDIASSGATENLQVELQQVKGMKEELEQELEAAKKQIDKAGVKADGMFWENKRLGGAGNDEQAVARVKHAGVRLRDVCEMYKGMSELGKQVDVKVDSKHLISFMPAMPNDRLINPLNFMADYDIEILINNEPIGKFEVENGNTGIFQAAIHYFHIDTEAEDVSFDSALPPGSQSSNMIVDLVMRPAEEEGARCHYIAQKGDILGLCIRVRSIANHNGEIIQLPARELVYNNNVLRASEVVSAVPEDQKSKMTHISIWPDLTSSWRWQNTPEGWLLARVRWRFLLKKVFPDIADYVQTLATRGQGQ</sequence>
<proteinExistence type="predicted"/>
<feature type="compositionally biased region" description="Gly residues" evidence="2">
    <location>
        <begin position="429"/>
        <end position="439"/>
    </location>
</feature>
<feature type="compositionally biased region" description="Gly residues" evidence="2">
    <location>
        <begin position="359"/>
        <end position="370"/>
    </location>
</feature>
<evidence type="ECO:0000313" key="4">
    <source>
        <dbReference type="Proteomes" id="UP001190700"/>
    </source>
</evidence>
<feature type="region of interest" description="Disordered" evidence="2">
    <location>
        <begin position="351"/>
        <end position="373"/>
    </location>
</feature>
<accession>A0AAE0KYT0</accession>
<feature type="coiled-coil region" evidence="1">
    <location>
        <begin position="472"/>
        <end position="506"/>
    </location>
</feature>
<evidence type="ECO:0000256" key="1">
    <source>
        <dbReference type="SAM" id="Coils"/>
    </source>
</evidence>
<keyword evidence="1" id="KW-0175">Coiled coil</keyword>
<feature type="region of interest" description="Disordered" evidence="2">
    <location>
        <begin position="417"/>
        <end position="441"/>
    </location>
</feature>
<dbReference type="Proteomes" id="UP001190700">
    <property type="component" value="Unassembled WGS sequence"/>
</dbReference>
<organism evidence="3 4">
    <name type="scientific">Cymbomonas tetramitiformis</name>
    <dbReference type="NCBI Taxonomy" id="36881"/>
    <lineage>
        <taxon>Eukaryota</taxon>
        <taxon>Viridiplantae</taxon>
        <taxon>Chlorophyta</taxon>
        <taxon>Pyramimonadophyceae</taxon>
        <taxon>Pyramimonadales</taxon>
        <taxon>Pyramimonadaceae</taxon>
        <taxon>Cymbomonas</taxon>
    </lineage>
</organism>
<name>A0AAE0KYT0_9CHLO</name>
<feature type="coiled-coil region" evidence="1">
    <location>
        <begin position="378"/>
        <end position="405"/>
    </location>
</feature>
<protein>
    <submittedName>
        <fullName evidence="3">Uncharacterized protein</fullName>
    </submittedName>
</protein>
<evidence type="ECO:0000313" key="3">
    <source>
        <dbReference type="EMBL" id="KAK3265504.1"/>
    </source>
</evidence>
<feature type="compositionally biased region" description="Gly residues" evidence="2">
    <location>
        <begin position="298"/>
        <end position="307"/>
    </location>
</feature>
<feature type="region of interest" description="Disordered" evidence="2">
    <location>
        <begin position="44"/>
        <end position="76"/>
    </location>
</feature>
<dbReference type="AlphaFoldDB" id="A0AAE0KYT0"/>
<feature type="compositionally biased region" description="Acidic residues" evidence="2">
    <location>
        <begin position="417"/>
        <end position="428"/>
    </location>
</feature>
<keyword evidence="4" id="KW-1185">Reference proteome</keyword>
<gene>
    <name evidence="3" type="ORF">CYMTET_25818</name>
</gene>
<feature type="compositionally biased region" description="Low complexity" evidence="2">
    <location>
        <begin position="159"/>
        <end position="181"/>
    </location>
</feature>
<dbReference type="EMBL" id="LGRX02013870">
    <property type="protein sequence ID" value="KAK3265504.1"/>
    <property type="molecule type" value="Genomic_DNA"/>
</dbReference>
<feature type="region of interest" description="Disordered" evidence="2">
    <location>
        <begin position="286"/>
        <end position="307"/>
    </location>
</feature>
<comment type="caution">
    <text evidence="3">The sequence shown here is derived from an EMBL/GenBank/DDBJ whole genome shotgun (WGS) entry which is preliminary data.</text>
</comment>
<reference evidence="3 4" key="1">
    <citation type="journal article" date="2015" name="Genome Biol. Evol.">
        <title>Comparative Genomics of a Bacterivorous Green Alga Reveals Evolutionary Causalities and Consequences of Phago-Mixotrophic Mode of Nutrition.</title>
        <authorList>
            <person name="Burns J.A."/>
            <person name="Paasch A."/>
            <person name="Narechania A."/>
            <person name="Kim E."/>
        </authorList>
    </citation>
    <scope>NUCLEOTIDE SEQUENCE [LARGE SCALE GENOMIC DNA]</scope>
    <source>
        <strain evidence="3 4">PLY_AMNH</strain>
    </source>
</reference>
<feature type="coiled-coil region" evidence="1">
    <location>
        <begin position="81"/>
        <end position="108"/>
    </location>
</feature>